<proteinExistence type="predicted"/>
<sequence length="333" mass="37274">MPALPRLGTTLYSFTPEFHGLRYSLADLVRLVAERGLGPGLEMVGFQSVRGFPHVDPAFAAEFRDLVDRHGLEPSCLAINVDRAVRRDRVLTGDETVDHLRAQVDAAVTLGFPLVRVQNLATVAVMEKLLPHAERVGVTLAMELHAPETVRSPWVQNLLAFYERAQSERLGFIPDFGASTRRLADSLVEEYRERGVPEDILDLGRRTYAAGEHADHLIGEVAASGASMDSVLFIQGVGLFGHQDPQDWREIGPWIRHVHGKFYDIDPRGDEPTIDYRAHLELLVEIGYTGYVSSEWEAWHWVAEPDAADMISRHHALERRILDEIAARPRAAV</sequence>
<dbReference type="InterPro" id="IPR036237">
    <property type="entry name" value="Xyl_isomerase-like_sf"/>
</dbReference>
<reference evidence="2" key="2">
    <citation type="submission" date="2023-01" db="EMBL/GenBank/DDBJ databases">
        <authorList>
            <person name="Sun Q."/>
            <person name="Evtushenko L."/>
        </authorList>
    </citation>
    <scope>NUCLEOTIDE SEQUENCE</scope>
    <source>
        <strain evidence="2">VKM Ac-1069</strain>
    </source>
</reference>
<accession>A0A9W6NUT3</accession>
<keyword evidence="3" id="KW-1185">Reference proteome</keyword>
<feature type="domain" description="Xylose isomerase-like TIM barrel" evidence="1">
    <location>
        <begin position="45"/>
        <end position="299"/>
    </location>
</feature>
<dbReference type="InterPro" id="IPR050312">
    <property type="entry name" value="IolE/XylAMocC-like"/>
</dbReference>
<reference evidence="2" key="1">
    <citation type="journal article" date="2014" name="Int. J. Syst. Evol. Microbiol.">
        <title>Complete genome sequence of Corynebacterium casei LMG S-19264T (=DSM 44701T), isolated from a smear-ripened cheese.</title>
        <authorList>
            <consortium name="US DOE Joint Genome Institute (JGI-PGF)"/>
            <person name="Walter F."/>
            <person name="Albersmeier A."/>
            <person name="Kalinowski J."/>
            <person name="Ruckert C."/>
        </authorList>
    </citation>
    <scope>NUCLEOTIDE SEQUENCE</scope>
    <source>
        <strain evidence="2">VKM Ac-1069</strain>
    </source>
</reference>
<dbReference type="RefSeq" id="WP_051736680.1">
    <property type="nucleotide sequence ID" value="NZ_BAAAUZ010000013.1"/>
</dbReference>
<evidence type="ECO:0000259" key="1">
    <source>
        <dbReference type="Pfam" id="PF01261"/>
    </source>
</evidence>
<dbReference type="Proteomes" id="UP001143463">
    <property type="component" value="Unassembled WGS sequence"/>
</dbReference>
<organism evidence="2 3">
    <name type="scientific">Pseudonocardia halophobica</name>
    <dbReference type="NCBI Taxonomy" id="29401"/>
    <lineage>
        <taxon>Bacteria</taxon>
        <taxon>Bacillati</taxon>
        <taxon>Actinomycetota</taxon>
        <taxon>Actinomycetes</taxon>
        <taxon>Pseudonocardiales</taxon>
        <taxon>Pseudonocardiaceae</taxon>
        <taxon>Pseudonocardia</taxon>
    </lineage>
</organism>
<dbReference type="EMBL" id="BSFQ01000002">
    <property type="protein sequence ID" value="GLL09657.1"/>
    <property type="molecule type" value="Genomic_DNA"/>
</dbReference>
<dbReference type="AlphaFoldDB" id="A0A9W6NUT3"/>
<comment type="caution">
    <text evidence="2">The sequence shown here is derived from an EMBL/GenBank/DDBJ whole genome shotgun (WGS) entry which is preliminary data.</text>
</comment>
<evidence type="ECO:0000313" key="2">
    <source>
        <dbReference type="EMBL" id="GLL09657.1"/>
    </source>
</evidence>
<dbReference type="Gene3D" id="3.20.20.150">
    <property type="entry name" value="Divalent-metal-dependent TIM barrel enzymes"/>
    <property type="match status" value="1"/>
</dbReference>
<dbReference type="Pfam" id="PF01261">
    <property type="entry name" value="AP_endonuc_2"/>
    <property type="match status" value="1"/>
</dbReference>
<gene>
    <name evidence="2" type="ORF">GCM10017577_07970</name>
</gene>
<evidence type="ECO:0000313" key="3">
    <source>
        <dbReference type="Proteomes" id="UP001143463"/>
    </source>
</evidence>
<dbReference type="PANTHER" id="PTHR12110">
    <property type="entry name" value="HYDROXYPYRUVATE ISOMERASE"/>
    <property type="match status" value="1"/>
</dbReference>
<name>A0A9W6NUT3_9PSEU</name>
<dbReference type="InterPro" id="IPR013022">
    <property type="entry name" value="Xyl_isomerase-like_TIM-brl"/>
</dbReference>
<dbReference type="PANTHER" id="PTHR12110:SF53">
    <property type="entry name" value="BLR5974 PROTEIN"/>
    <property type="match status" value="1"/>
</dbReference>
<dbReference type="SUPFAM" id="SSF51658">
    <property type="entry name" value="Xylose isomerase-like"/>
    <property type="match status" value="1"/>
</dbReference>
<protein>
    <recommendedName>
        <fullName evidence="1">Xylose isomerase-like TIM barrel domain-containing protein</fullName>
    </recommendedName>
</protein>